<keyword evidence="2" id="KW-1185">Reference proteome</keyword>
<reference evidence="1 2" key="1">
    <citation type="submission" date="2015-04" db="EMBL/GenBank/DDBJ databases">
        <title>Genome sequence of aromatic hydrocarbons-degrading Sphingobium chungbukense DJ77.</title>
        <authorList>
            <person name="Kim Y.-C."/>
            <person name="Chae J.-C."/>
        </authorList>
    </citation>
    <scope>NUCLEOTIDE SEQUENCE [LARGE SCALE GENOMIC DNA]</scope>
    <source>
        <strain evidence="1 2">DJ77</strain>
    </source>
</reference>
<accession>A0A0M3AKJ9</accession>
<comment type="caution">
    <text evidence="1">The sequence shown here is derived from an EMBL/GenBank/DDBJ whole genome shotgun (WGS) entry which is preliminary data.</text>
</comment>
<evidence type="ECO:0000313" key="2">
    <source>
        <dbReference type="Proteomes" id="UP000033874"/>
    </source>
</evidence>
<name>A0A0M3AKJ9_9SPHN</name>
<dbReference type="PATRIC" id="fig|56193.3.peg.4361"/>
<dbReference type="AlphaFoldDB" id="A0A0M3AKJ9"/>
<sequence length="147" mass="16094">MGAADSRDVTLDISEPLFRLTSESIRLHSNETLRHQTLSSLIDHRSSRGPKISGHDSGTLKEHLHSIPSGGSIRLTLNISKTSAQGLDEVKNLLSRRLDSELTVADAISLLLFDYVVEQKTARVMEKLDSHESVSSGQNGFTNGGWN</sequence>
<organism evidence="1 2">
    <name type="scientific">Sphingobium chungbukense</name>
    <dbReference type="NCBI Taxonomy" id="56193"/>
    <lineage>
        <taxon>Bacteria</taxon>
        <taxon>Pseudomonadati</taxon>
        <taxon>Pseudomonadota</taxon>
        <taxon>Alphaproteobacteria</taxon>
        <taxon>Sphingomonadales</taxon>
        <taxon>Sphingomonadaceae</taxon>
        <taxon>Sphingobium</taxon>
    </lineage>
</organism>
<proteinExistence type="predicted"/>
<evidence type="ECO:0000313" key="1">
    <source>
        <dbReference type="EMBL" id="KKW90483.1"/>
    </source>
</evidence>
<dbReference type="EMBL" id="LBIC01000010">
    <property type="protein sequence ID" value="KKW90483.1"/>
    <property type="molecule type" value="Genomic_DNA"/>
</dbReference>
<gene>
    <name evidence="1" type="ORF">YP76_20760</name>
</gene>
<protein>
    <submittedName>
        <fullName evidence="1">Uncharacterized protein</fullName>
    </submittedName>
</protein>
<dbReference type="Proteomes" id="UP000033874">
    <property type="component" value="Unassembled WGS sequence"/>
</dbReference>